<evidence type="ECO:0000313" key="1">
    <source>
        <dbReference type="EMBL" id="CAG12016.1"/>
    </source>
</evidence>
<dbReference type="EMBL" id="CAAE01015044">
    <property type="protein sequence ID" value="CAG12016.1"/>
    <property type="molecule type" value="Genomic_DNA"/>
</dbReference>
<gene>
    <name evidence="1" type="ORF">GSTENG00034144001</name>
</gene>
<proteinExistence type="predicted"/>
<sequence>MTSRPSAALRRDAAADWTPVAQRHFKAGEEPTIVEEWAERVIVWRTSKKTVALIHKYKKIL</sequence>
<name>Q4RHW6_TETNG</name>
<reference evidence="1" key="2">
    <citation type="submission" date="2004-02" db="EMBL/GenBank/DDBJ databases">
        <authorList>
            <consortium name="Genoscope"/>
            <consortium name="Whitehead Institute Centre for Genome Research"/>
        </authorList>
    </citation>
    <scope>NUCLEOTIDE SEQUENCE</scope>
</reference>
<protein>
    <submittedName>
        <fullName evidence="1">Chromosome 8 SCAF15044, whole genome shotgun sequence</fullName>
    </submittedName>
</protein>
<dbReference type="KEGG" id="tng:GSTEN00034144G001"/>
<accession>Q4RHW6</accession>
<dbReference type="AlphaFoldDB" id="Q4RHW6"/>
<organism evidence="1">
    <name type="scientific">Tetraodon nigroviridis</name>
    <name type="common">Spotted green pufferfish</name>
    <name type="synonym">Chelonodon nigroviridis</name>
    <dbReference type="NCBI Taxonomy" id="99883"/>
    <lineage>
        <taxon>Eukaryota</taxon>
        <taxon>Metazoa</taxon>
        <taxon>Chordata</taxon>
        <taxon>Craniata</taxon>
        <taxon>Vertebrata</taxon>
        <taxon>Euteleostomi</taxon>
        <taxon>Actinopterygii</taxon>
        <taxon>Neopterygii</taxon>
        <taxon>Teleostei</taxon>
        <taxon>Neoteleostei</taxon>
        <taxon>Acanthomorphata</taxon>
        <taxon>Eupercaria</taxon>
        <taxon>Tetraodontiformes</taxon>
        <taxon>Tetradontoidea</taxon>
        <taxon>Tetraodontidae</taxon>
        <taxon>Tetraodon</taxon>
    </lineage>
</organism>
<reference evidence="1" key="1">
    <citation type="journal article" date="2004" name="Nature">
        <title>Genome duplication in the teleost fish Tetraodon nigroviridis reveals the early vertebrate proto-karyotype.</title>
        <authorList>
            <person name="Jaillon O."/>
            <person name="Aury J.-M."/>
            <person name="Brunet F."/>
            <person name="Petit J.-L."/>
            <person name="Stange-Thomann N."/>
            <person name="Mauceli E."/>
            <person name="Bouneau L."/>
            <person name="Fischer C."/>
            <person name="Ozouf-Costaz C."/>
            <person name="Bernot A."/>
            <person name="Nicaud S."/>
            <person name="Jaffe D."/>
            <person name="Fisher S."/>
            <person name="Lutfalla G."/>
            <person name="Dossat C."/>
            <person name="Segurens B."/>
            <person name="Dasilva C."/>
            <person name="Salanoubat M."/>
            <person name="Levy M."/>
            <person name="Boudet N."/>
            <person name="Castellano S."/>
            <person name="Anthouard V."/>
            <person name="Jubin C."/>
            <person name="Castelli V."/>
            <person name="Katinka M."/>
            <person name="Vacherie B."/>
            <person name="Biemont C."/>
            <person name="Skalli Z."/>
            <person name="Cattolico L."/>
            <person name="Poulain J."/>
            <person name="De Berardinis V."/>
            <person name="Cruaud C."/>
            <person name="Duprat S."/>
            <person name="Brottier P."/>
            <person name="Coutanceau J.-P."/>
            <person name="Gouzy J."/>
            <person name="Parra G."/>
            <person name="Lardier G."/>
            <person name="Chapple C."/>
            <person name="McKernan K.J."/>
            <person name="McEwan P."/>
            <person name="Bosak S."/>
            <person name="Kellis M."/>
            <person name="Volff J.-N."/>
            <person name="Guigo R."/>
            <person name="Zody M.C."/>
            <person name="Mesirov J."/>
            <person name="Lindblad-Toh K."/>
            <person name="Birren B."/>
            <person name="Nusbaum C."/>
            <person name="Kahn D."/>
            <person name="Robinson-Rechavi M."/>
            <person name="Laudet V."/>
            <person name="Schachter V."/>
            <person name="Quetier F."/>
            <person name="Saurin W."/>
            <person name="Scarpelli C."/>
            <person name="Wincker P."/>
            <person name="Lander E.S."/>
            <person name="Weissenbach J."/>
            <person name="Roest Crollius H."/>
        </authorList>
    </citation>
    <scope>NUCLEOTIDE SEQUENCE [LARGE SCALE GENOMIC DNA]</scope>
</reference>